<feature type="domain" description="EGF-like" evidence="5">
    <location>
        <begin position="273"/>
        <end position="309"/>
    </location>
</feature>
<dbReference type="Proteomes" id="UP000242188">
    <property type="component" value="Unassembled WGS sequence"/>
</dbReference>
<feature type="domain" description="EGF-like" evidence="5">
    <location>
        <begin position="88"/>
        <end position="124"/>
    </location>
</feature>
<feature type="disulfide bond" evidence="4">
    <location>
        <begin position="77"/>
        <end position="86"/>
    </location>
</feature>
<organism evidence="7 8">
    <name type="scientific">Mizuhopecten yessoensis</name>
    <name type="common">Japanese scallop</name>
    <name type="synonym">Patinopecten yessoensis</name>
    <dbReference type="NCBI Taxonomy" id="6573"/>
    <lineage>
        <taxon>Eukaryota</taxon>
        <taxon>Metazoa</taxon>
        <taxon>Spiralia</taxon>
        <taxon>Lophotrochozoa</taxon>
        <taxon>Mollusca</taxon>
        <taxon>Bivalvia</taxon>
        <taxon>Autobranchia</taxon>
        <taxon>Pteriomorphia</taxon>
        <taxon>Pectinida</taxon>
        <taxon>Pectinoidea</taxon>
        <taxon>Pectinidae</taxon>
        <taxon>Mizuhopecten</taxon>
    </lineage>
</organism>
<dbReference type="OrthoDB" id="283575at2759"/>
<gene>
    <name evidence="7" type="ORF">KP79_PYT16563</name>
</gene>
<sequence length="692" mass="74654">MSTPCPAHYRTGCDANACLGIPCKNGGTCKTVGTTYTCACTTAYYGETCAYVDECHSNPCENGGTCTRVGSNFNCGCTNGHQGTNCQHQSPCYGQPCKNGATCQNSGTTYVCACTSGFYGVDCESVDKCLSNPCENGGTCTRVGSNFNCGCTNEHQGTNCQHQSPCYGQPCKNGATCQYAGTTYTCACTSGFYGVDCESVDRCLSNPCDNGGTCSRIGSNFNCSCTNEHQGTNCQHQSPCYGQPCKNGATCQYAGTTYTCACTSGFYGVDCKNVDACQKSPCKNGATCNRVGSDYNCSCTDRYIGSSCIEDCRPGPADIIIVLDSSTSAHIVFNKSKSFADSVVKGLSIDAGDFRIAMLTYSADVHLEFGFNTHTNKTSMLTAIDDISSSSGASYLHKALGNASEMFLSESLTGVKQYVIIISDGLSTRRQKNIVETRLLRARGVKVLCVGIGSQVAQEELLQIATATPYVFSPSNDDVLNVILMETANTNCTDCLINKVSDIVLLVDVSKYQSAQLQRTLDIVRFFIHQVRTYFSDTRIAMVTFDGRQHVKFGLTDDQETDGILVKSQIGITTYDRESDVKAALAFVRTSVLSGARGTSRNFVVVFSNEEWTDVDGIVRERQALNMDNVTVAFVPVGLPAELDTVYSVAYQESDVYYVGNNVEDHDEERLKALIAQTSHVECVNDLFDKRQ</sequence>
<evidence type="ECO:0000256" key="4">
    <source>
        <dbReference type="PROSITE-ProRule" id="PRU00076"/>
    </source>
</evidence>
<protein>
    <submittedName>
        <fullName evidence="7">Sushi, nidogen and EGF-like domain-containing protein 1</fullName>
    </submittedName>
</protein>
<dbReference type="InterPro" id="IPR002035">
    <property type="entry name" value="VWF_A"/>
</dbReference>
<feature type="domain" description="EGF-like" evidence="5">
    <location>
        <begin position="125"/>
        <end position="161"/>
    </location>
</feature>
<dbReference type="GO" id="GO:0005509">
    <property type="term" value="F:calcium ion binding"/>
    <property type="evidence" value="ECO:0007669"/>
    <property type="project" value="InterPro"/>
</dbReference>
<dbReference type="EMBL" id="NEDP02076696">
    <property type="protein sequence ID" value="OWF35922.1"/>
    <property type="molecule type" value="Genomic_DNA"/>
</dbReference>
<feature type="domain" description="VWFA" evidence="6">
    <location>
        <begin position="502"/>
        <end position="678"/>
    </location>
</feature>
<feature type="domain" description="EGF-like" evidence="5">
    <location>
        <begin position="199"/>
        <end position="235"/>
    </location>
</feature>
<accession>A0A210PHG7</accession>
<dbReference type="PROSITE" id="PS50234">
    <property type="entry name" value="VWFA"/>
    <property type="match status" value="2"/>
</dbReference>
<feature type="domain" description="EGF-like" evidence="5">
    <location>
        <begin position="51"/>
        <end position="87"/>
    </location>
</feature>
<dbReference type="PROSITE" id="PS00010">
    <property type="entry name" value="ASX_HYDROXYL"/>
    <property type="match status" value="1"/>
</dbReference>
<dbReference type="Pfam" id="PF00092">
    <property type="entry name" value="VWA"/>
    <property type="match status" value="2"/>
</dbReference>
<evidence type="ECO:0000256" key="2">
    <source>
        <dbReference type="ARBA" id="ARBA00022737"/>
    </source>
</evidence>
<feature type="domain" description="EGF-like" evidence="5">
    <location>
        <begin position="162"/>
        <end position="198"/>
    </location>
</feature>
<dbReference type="PANTHER" id="PTHR12916:SF9">
    <property type="entry name" value="NEUROGENIC LOCUS NOTCH HOMOLOG PROTEIN 1-RELATED"/>
    <property type="match status" value="1"/>
</dbReference>
<dbReference type="InterPro" id="IPR036465">
    <property type="entry name" value="vWFA_dom_sf"/>
</dbReference>
<name>A0A210PHG7_MIZYE</name>
<dbReference type="GO" id="GO:0007219">
    <property type="term" value="P:Notch signaling pathway"/>
    <property type="evidence" value="ECO:0007669"/>
    <property type="project" value="TreeGrafter"/>
</dbReference>
<dbReference type="CDD" id="cd00198">
    <property type="entry name" value="vWFA"/>
    <property type="match status" value="1"/>
</dbReference>
<dbReference type="CDD" id="cd00054">
    <property type="entry name" value="EGF_CA"/>
    <property type="match status" value="7"/>
</dbReference>
<dbReference type="Gene3D" id="3.40.50.410">
    <property type="entry name" value="von Willebrand factor, type A domain"/>
    <property type="match status" value="2"/>
</dbReference>
<dbReference type="PROSITE" id="PS01186">
    <property type="entry name" value="EGF_2"/>
    <property type="match status" value="3"/>
</dbReference>
<dbReference type="InterPro" id="IPR001881">
    <property type="entry name" value="EGF-like_Ca-bd_dom"/>
</dbReference>
<feature type="domain" description="VWFA" evidence="6">
    <location>
        <begin position="318"/>
        <end position="488"/>
    </location>
</feature>
<dbReference type="AlphaFoldDB" id="A0A210PHG7"/>
<keyword evidence="3 4" id="KW-1015">Disulfide bond</keyword>
<reference evidence="7 8" key="1">
    <citation type="journal article" date="2017" name="Nat. Ecol. Evol.">
        <title>Scallop genome provides insights into evolution of bilaterian karyotype and development.</title>
        <authorList>
            <person name="Wang S."/>
            <person name="Zhang J."/>
            <person name="Jiao W."/>
            <person name="Li J."/>
            <person name="Xun X."/>
            <person name="Sun Y."/>
            <person name="Guo X."/>
            <person name="Huan P."/>
            <person name="Dong B."/>
            <person name="Zhang L."/>
            <person name="Hu X."/>
            <person name="Sun X."/>
            <person name="Wang J."/>
            <person name="Zhao C."/>
            <person name="Wang Y."/>
            <person name="Wang D."/>
            <person name="Huang X."/>
            <person name="Wang R."/>
            <person name="Lv J."/>
            <person name="Li Y."/>
            <person name="Zhang Z."/>
            <person name="Liu B."/>
            <person name="Lu W."/>
            <person name="Hui Y."/>
            <person name="Liang J."/>
            <person name="Zhou Z."/>
            <person name="Hou R."/>
            <person name="Li X."/>
            <person name="Liu Y."/>
            <person name="Li H."/>
            <person name="Ning X."/>
            <person name="Lin Y."/>
            <person name="Zhao L."/>
            <person name="Xing Q."/>
            <person name="Dou J."/>
            <person name="Li Y."/>
            <person name="Mao J."/>
            <person name="Guo H."/>
            <person name="Dou H."/>
            <person name="Li T."/>
            <person name="Mu C."/>
            <person name="Jiang W."/>
            <person name="Fu Q."/>
            <person name="Fu X."/>
            <person name="Miao Y."/>
            <person name="Liu J."/>
            <person name="Yu Q."/>
            <person name="Li R."/>
            <person name="Liao H."/>
            <person name="Li X."/>
            <person name="Kong Y."/>
            <person name="Jiang Z."/>
            <person name="Chourrout D."/>
            <person name="Li R."/>
            <person name="Bao Z."/>
        </authorList>
    </citation>
    <scope>NUCLEOTIDE SEQUENCE [LARGE SCALE GENOMIC DNA]</scope>
    <source>
        <strain evidence="7 8">PY_sf001</strain>
    </source>
</reference>
<feature type="disulfide bond" evidence="4">
    <location>
        <begin position="299"/>
        <end position="308"/>
    </location>
</feature>
<evidence type="ECO:0000259" key="6">
    <source>
        <dbReference type="PROSITE" id="PS50234"/>
    </source>
</evidence>
<dbReference type="SMART" id="SM00181">
    <property type="entry name" value="EGF"/>
    <property type="match status" value="8"/>
</dbReference>
<evidence type="ECO:0000256" key="3">
    <source>
        <dbReference type="ARBA" id="ARBA00023157"/>
    </source>
</evidence>
<evidence type="ECO:0000259" key="5">
    <source>
        <dbReference type="PROSITE" id="PS50026"/>
    </source>
</evidence>
<feature type="disulfide bond" evidence="4">
    <location>
        <begin position="114"/>
        <end position="123"/>
    </location>
</feature>
<keyword evidence="8" id="KW-1185">Reference proteome</keyword>
<feature type="domain" description="EGF-like" evidence="5">
    <location>
        <begin position="14"/>
        <end position="50"/>
    </location>
</feature>
<evidence type="ECO:0000256" key="1">
    <source>
        <dbReference type="ARBA" id="ARBA00022536"/>
    </source>
</evidence>
<dbReference type="SUPFAM" id="SSF57196">
    <property type="entry name" value="EGF/Laminin"/>
    <property type="match status" value="8"/>
</dbReference>
<dbReference type="InterPro" id="IPR000742">
    <property type="entry name" value="EGF"/>
</dbReference>
<keyword evidence="2" id="KW-0677">Repeat</keyword>
<dbReference type="Pfam" id="PF00008">
    <property type="entry name" value="EGF"/>
    <property type="match status" value="5"/>
</dbReference>
<evidence type="ECO:0000313" key="7">
    <source>
        <dbReference type="EMBL" id="OWF35922.1"/>
    </source>
</evidence>
<dbReference type="PROSITE" id="PS00022">
    <property type="entry name" value="EGF_1"/>
    <property type="match status" value="8"/>
</dbReference>
<feature type="disulfide bond" evidence="4">
    <location>
        <begin position="262"/>
        <end position="271"/>
    </location>
</feature>
<comment type="caution">
    <text evidence="7">The sequence shown here is derived from an EMBL/GenBank/DDBJ whole genome shotgun (WGS) entry which is preliminary data.</text>
</comment>
<dbReference type="GO" id="GO:0005112">
    <property type="term" value="F:Notch binding"/>
    <property type="evidence" value="ECO:0007669"/>
    <property type="project" value="TreeGrafter"/>
</dbReference>
<dbReference type="SUPFAM" id="SSF53300">
    <property type="entry name" value="vWA-like"/>
    <property type="match status" value="2"/>
</dbReference>
<dbReference type="InterPro" id="IPR000152">
    <property type="entry name" value="EGF-type_Asp/Asn_hydroxyl_site"/>
</dbReference>
<proteinExistence type="predicted"/>
<keyword evidence="1 4" id="KW-0245">EGF-like domain</keyword>
<feature type="disulfide bond" evidence="4">
    <location>
        <begin position="225"/>
        <end position="234"/>
    </location>
</feature>
<feature type="disulfide bond" evidence="4">
    <location>
        <begin position="151"/>
        <end position="160"/>
    </location>
</feature>
<dbReference type="SMART" id="SM00179">
    <property type="entry name" value="EGF_CA"/>
    <property type="match status" value="8"/>
</dbReference>
<feature type="disulfide bond" evidence="4">
    <location>
        <begin position="40"/>
        <end position="49"/>
    </location>
</feature>
<dbReference type="Gene3D" id="2.10.25.10">
    <property type="entry name" value="Laminin"/>
    <property type="match status" value="8"/>
</dbReference>
<dbReference type="STRING" id="6573.A0A210PHG7"/>
<feature type="disulfide bond" evidence="4">
    <location>
        <begin position="188"/>
        <end position="197"/>
    </location>
</feature>
<comment type="caution">
    <text evidence="4">Lacks conserved residue(s) required for the propagation of feature annotation.</text>
</comment>
<dbReference type="SMART" id="SM00327">
    <property type="entry name" value="VWA"/>
    <property type="match status" value="2"/>
</dbReference>
<feature type="domain" description="EGF-like" evidence="5">
    <location>
        <begin position="236"/>
        <end position="272"/>
    </location>
</feature>
<dbReference type="PANTHER" id="PTHR12916">
    <property type="entry name" value="CYTOCHROME C OXIDASE POLYPEPTIDE VIC-2"/>
    <property type="match status" value="1"/>
</dbReference>
<evidence type="ECO:0000313" key="8">
    <source>
        <dbReference type="Proteomes" id="UP000242188"/>
    </source>
</evidence>
<dbReference type="PROSITE" id="PS50026">
    <property type="entry name" value="EGF_3"/>
    <property type="match status" value="8"/>
</dbReference>